<feature type="non-terminal residue" evidence="1">
    <location>
        <position position="1"/>
    </location>
</feature>
<evidence type="ECO:0000313" key="1">
    <source>
        <dbReference type="EMBL" id="GAG78078.1"/>
    </source>
</evidence>
<dbReference type="AlphaFoldDB" id="X1B1F1"/>
<accession>X1B1F1</accession>
<dbReference type="EMBL" id="BART01017467">
    <property type="protein sequence ID" value="GAG78078.1"/>
    <property type="molecule type" value="Genomic_DNA"/>
</dbReference>
<gene>
    <name evidence="1" type="ORF">S01H4_33242</name>
</gene>
<reference evidence="1" key="1">
    <citation type="journal article" date="2014" name="Front. Microbiol.">
        <title>High frequency of phylogenetically diverse reductive dehalogenase-homologous genes in deep subseafloor sedimentary metagenomes.</title>
        <authorList>
            <person name="Kawai M."/>
            <person name="Futagami T."/>
            <person name="Toyoda A."/>
            <person name="Takaki Y."/>
            <person name="Nishi S."/>
            <person name="Hori S."/>
            <person name="Arai W."/>
            <person name="Tsubouchi T."/>
            <person name="Morono Y."/>
            <person name="Uchiyama I."/>
            <person name="Ito T."/>
            <person name="Fujiyama A."/>
            <person name="Inagaki F."/>
            <person name="Takami H."/>
        </authorList>
    </citation>
    <scope>NUCLEOTIDE SEQUENCE</scope>
    <source>
        <strain evidence="1">Expedition CK06-06</strain>
    </source>
</reference>
<name>X1B1F1_9ZZZZ</name>
<protein>
    <submittedName>
        <fullName evidence="1">Uncharacterized protein</fullName>
    </submittedName>
</protein>
<dbReference type="Gene3D" id="3.20.20.80">
    <property type="entry name" value="Glycosidases"/>
    <property type="match status" value="1"/>
</dbReference>
<proteinExistence type="predicted"/>
<organism evidence="1">
    <name type="scientific">marine sediment metagenome</name>
    <dbReference type="NCBI Taxonomy" id="412755"/>
    <lineage>
        <taxon>unclassified sequences</taxon>
        <taxon>metagenomes</taxon>
        <taxon>ecological metagenomes</taxon>
    </lineage>
</organism>
<feature type="non-terminal residue" evidence="1">
    <location>
        <position position="299"/>
    </location>
</feature>
<comment type="caution">
    <text evidence="1">The sequence shown here is derived from an EMBL/GenBank/DDBJ whole genome shotgun (WGS) entry which is preliminary data.</text>
</comment>
<sequence>AGDYRLRQLIVPEKDVKIEDEIETWSSRVSSTLVFDLIVPTETPSGDFISIQFRPLFGWTESIPMWYLGENRWAYALYSPLNLPGDFNYRYCRNGQCGKADDIATPGLYGEGRALEINQESQTITDQVSAWVDFGTDGQTPEITTTPINVRDENFWAGVETIPQYHPSWMVRLPDAFEEISGYGSNWLILSPTWTYGRNLPGNEPPVLEPIPGIDALWLDNMDAVAIGTEQGMNIALYPSTRFNIPVNEWWQSAPRDYSWWLIWFDQYSKFILHHADLADQSDAQALILGGELVAPALP</sequence>